<dbReference type="InterPro" id="IPR017900">
    <property type="entry name" value="4Fe4S_Fe_S_CS"/>
</dbReference>
<keyword evidence="9" id="KW-1185">Reference proteome</keyword>
<dbReference type="Proteomes" id="UP001597511">
    <property type="component" value="Unassembled WGS sequence"/>
</dbReference>
<gene>
    <name evidence="8" type="ORF">ACFS6H_18215</name>
</gene>
<evidence type="ECO:0000256" key="1">
    <source>
        <dbReference type="ARBA" id="ARBA00022485"/>
    </source>
</evidence>
<feature type="transmembrane region" description="Helical" evidence="6">
    <location>
        <begin position="65"/>
        <end position="89"/>
    </location>
</feature>
<dbReference type="InterPro" id="IPR017896">
    <property type="entry name" value="4Fe4S_Fe-S-bd"/>
</dbReference>
<dbReference type="Pfam" id="PF13187">
    <property type="entry name" value="Fer4_9"/>
    <property type="match status" value="1"/>
</dbReference>
<dbReference type="EMBL" id="JBHUOZ010000003">
    <property type="protein sequence ID" value="MFD2921660.1"/>
    <property type="molecule type" value="Genomic_DNA"/>
</dbReference>
<dbReference type="Gene3D" id="1.10.1060.10">
    <property type="entry name" value="Alpha-helical ferredoxin"/>
    <property type="match status" value="1"/>
</dbReference>
<evidence type="ECO:0000256" key="6">
    <source>
        <dbReference type="SAM" id="Phobius"/>
    </source>
</evidence>
<feature type="transmembrane region" description="Helical" evidence="6">
    <location>
        <begin position="6"/>
        <end position="22"/>
    </location>
</feature>
<feature type="domain" description="4Fe-4S ferredoxin-type" evidence="7">
    <location>
        <begin position="301"/>
        <end position="331"/>
    </location>
</feature>
<name>A0ABW6A8H2_9BACT</name>
<keyword evidence="6" id="KW-0812">Transmembrane</keyword>
<dbReference type="SUPFAM" id="SSF103501">
    <property type="entry name" value="Respiratory nitrate reductase 1 gamma chain"/>
    <property type="match status" value="1"/>
</dbReference>
<proteinExistence type="predicted"/>
<comment type="caution">
    <text evidence="8">The sequence shown here is derived from an EMBL/GenBank/DDBJ whole genome shotgun (WGS) entry which is preliminary data.</text>
</comment>
<reference evidence="9" key="1">
    <citation type="journal article" date="2019" name="Int. J. Syst. Evol. Microbiol.">
        <title>The Global Catalogue of Microorganisms (GCM) 10K type strain sequencing project: providing services to taxonomists for standard genome sequencing and annotation.</title>
        <authorList>
            <consortium name="The Broad Institute Genomics Platform"/>
            <consortium name="The Broad Institute Genome Sequencing Center for Infectious Disease"/>
            <person name="Wu L."/>
            <person name="Ma J."/>
        </authorList>
    </citation>
    <scope>NUCLEOTIDE SEQUENCE [LARGE SCALE GENOMIC DNA]</scope>
    <source>
        <strain evidence="9">KCTC 23299</strain>
    </source>
</reference>
<keyword evidence="6" id="KW-0472">Membrane</keyword>
<dbReference type="PROSITE" id="PS00198">
    <property type="entry name" value="4FE4S_FER_1"/>
    <property type="match status" value="2"/>
</dbReference>
<sequence>MQIVQQILFILLAGSAGLFFFTRAKKIYRNIFLGAKETINDNKAQRWRNVLLLAFGQKKMFRNPLVGVLHFFVYAGFIIINIEMLEIVLDGILGTHRLFAPYLGGLYNFLINSFEILAVLVIVPCAIFLVRRNIIKLKRFISRDLDGWPRSDANYILVTEITLMLLFLFLNASDTLLQARGVEHYAAHPTGNFIVSQYLQPLLTGLSDSALVAVERGSWWLHIIGVLAFLNYLPYSKHLHILLAFPNAWYARLQPLGKMDNMPAIQNEVLYAMQPELAPTDVDANAPVVKFGAKDVFDLSWKSLLDAYSCTECGRCSAACPANQTGKLLSPRKIMMDTRDRLEEVGKNIDKNGEFQDDGKNLFSYISIEELRACTTCNACVQECPVSISPLDIIYEMRRSLIMEDSNAPQEWNAMFSNVENNFAPWKFSPDERDKWVMEN</sequence>
<dbReference type="PROSITE" id="PS51379">
    <property type="entry name" value="4FE4S_FER_2"/>
    <property type="match status" value="2"/>
</dbReference>
<dbReference type="InterPro" id="IPR009051">
    <property type="entry name" value="Helical_ferredxn"/>
</dbReference>
<protein>
    <submittedName>
        <fullName evidence="8">4Fe-4S dicluster domain-containing protein</fullName>
    </submittedName>
</protein>
<evidence type="ECO:0000313" key="8">
    <source>
        <dbReference type="EMBL" id="MFD2921660.1"/>
    </source>
</evidence>
<feature type="domain" description="4Fe-4S ferredoxin-type" evidence="7">
    <location>
        <begin position="364"/>
        <end position="394"/>
    </location>
</feature>
<keyword evidence="1" id="KW-0004">4Fe-4S</keyword>
<dbReference type="InterPro" id="IPR051460">
    <property type="entry name" value="HdrC_iron-sulfur_subunit"/>
</dbReference>
<keyword evidence="6" id="KW-1133">Transmembrane helix</keyword>
<evidence type="ECO:0000256" key="5">
    <source>
        <dbReference type="ARBA" id="ARBA00023014"/>
    </source>
</evidence>
<dbReference type="InterPro" id="IPR036197">
    <property type="entry name" value="NarG-like_sf"/>
</dbReference>
<evidence type="ECO:0000259" key="7">
    <source>
        <dbReference type="PROSITE" id="PS51379"/>
    </source>
</evidence>
<organism evidence="8 9">
    <name type="scientific">Terrimonas rubra</name>
    <dbReference type="NCBI Taxonomy" id="1035890"/>
    <lineage>
        <taxon>Bacteria</taxon>
        <taxon>Pseudomonadati</taxon>
        <taxon>Bacteroidota</taxon>
        <taxon>Chitinophagia</taxon>
        <taxon>Chitinophagales</taxon>
        <taxon>Chitinophagaceae</taxon>
        <taxon>Terrimonas</taxon>
    </lineage>
</organism>
<accession>A0ABW6A8H2</accession>
<dbReference type="SUPFAM" id="SSF46548">
    <property type="entry name" value="alpha-helical ferredoxin"/>
    <property type="match status" value="1"/>
</dbReference>
<evidence type="ECO:0000313" key="9">
    <source>
        <dbReference type="Proteomes" id="UP001597511"/>
    </source>
</evidence>
<evidence type="ECO:0000256" key="2">
    <source>
        <dbReference type="ARBA" id="ARBA00022723"/>
    </source>
</evidence>
<evidence type="ECO:0000256" key="4">
    <source>
        <dbReference type="ARBA" id="ARBA00023004"/>
    </source>
</evidence>
<feature type="transmembrane region" description="Helical" evidence="6">
    <location>
        <begin position="109"/>
        <end position="131"/>
    </location>
</feature>
<dbReference type="PANTHER" id="PTHR43255:SF1">
    <property type="entry name" value="IRON-SULFUR-BINDING OXIDOREDUCTASE FADF-RELATED"/>
    <property type="match status" value="1"/>
</dbReference>
<keyword evidence="5" id="KW-0411">Iron-sulfur</keyword>
<keyword evidence="2" id="KW-0479">Metal-binding</keyword>
<feature type="transmembrane region" description="Helical" evidence="6">
    <location>
        <begin position="152"/>
        <end position="170"/>
    </location>
</feature>
<dbReference type="RefSeq" id="WP_386102403.1">
    <property type="nucleotide sequence ID" value="NZ_JBHUOZ010000003.1"/>
</dbReference>
<keyword evidence="4" id="KW-0408">Iron</keyword>
<dbReference type="PANTHER" id="PTHR43255">
    <property type="entry name" value="IRON-SULFUR-BINDING OXIDOREDUCTASE FADF-RELATED-RELATED"/>
    <property type="match status" value="1"/>
</dbReference>
<keyword evidence="3" id="KW-0560">Oxidoreductase</keyword>
<dbReference type="Gene3D" id="1.20.950.20">
    <property type="entry name" value="Transmembrane di-heme cytochromes, Chain C"/>
    <property type="match status" value="1"/>
</dbReference>
<evidence type="ECO:0000256" key="3">
    <source>
        <dbReference type="ARBA" id="ARBA00023002"/>
    </source>
</evidence>